<feature type="transmembrane region" description="Helical" evidence="7">
    <location>
        <begin position="369"/>
        <end position="394"/>
    </location>
</feature>
<reference evidence="9 10" key="1">
    <citation type="submission" date="2017-03" db="EMBL/GenBank/DDBJ databases">
        <title>Lifting the veil on microbial sulfur biogeochemistry in mining wastewaters.</title>
        <authorList>
            <person name="Kantor R.S."/>
            <person name="Colenbrander Nelson T."/>
            <person name="Marshall S."/>
            <person name="Bennett D."/>
            <person name="Apte S."/>
            <person name="Camacho D."/>
            <person name="Thomas B.C."/>
            <person name="Warren L.A."/>
            <person name="Banfield J.F."/>
        </authorList>
    </citation>
    <scope>NUCLEOTIDE SEQUENCE [LARGE SCALE GENOMIC DNA]</scope>
    <source>
        <strain evidence="9">32-68-21</strain>
    </source>
</reference>
<feature type="domain" description="Type II secretion system protein GspF" evidence="8">
    <location>
        <begin position="271"/>
        <end position="392"/>
    </location>
</feature>
<comment type="caution">
    <text evidence="9">The sequence shown here is derived from an EMBL/GenBank/DDBJ whole genome shotgun (WGS) entry which is preliminary data.</text>
</comment>
<keyword evidence="6 7" id="KW-0472">Membrane</keyword>
<sequence>MSEQRSFLYRGMTRAGAASRGTVSAADERAAMRRLAGEGLIITDIRAAPAAKPPGKDRGLKQTERVLVLRQLALMLEAGVSLLEALDTVAQGMTARKGQAQFQAMIAALRRGENLGQAFEEHVPGFPFYVYAMARVGEASGRIAAVLKDAAEQMAYEDRLRKDFQNALTYPAFLLSAGVLAVGFIFTQVVPRFGAMIGDDRTNVPALSRWVLDAGEFASANLPVVGIGFAALGVLIFIIVTNPAVRAQAYAIAHGAPVIGPVLQSREIASWARLTAFALNNNVPILSATALSRAAVPTGPFRVGLDRLEGDLRAGITLESSLASHTRLEAMDLSLIRAGQKSGAVGPMFGFMADNYEARLRDRMKQMTALLEPLAIALISIIVGVVALSLVLALSSVYEGVV</sequence>
<organism evidence="9 10">
    <name type="scientific">Brevundimonas subvibrioides</name>
    <dbReference type="NCBI Taxonomy" id="74313"/>
    <lineage>
        <taxon>Bacteria</taxon>
        <taxon>Pseudomonadati</taxon>
        <taxon>Pseudomonadota</taxon>
        <taxon>Alphaproteobacteria</taxon>
        <taxon>Caulobacterales</taxon>
        <taxon>Caulobacteraceae</taxon>
        <taxon>Brevundimonas</taxon>
    </lineage>
</organism>
<dbReference type="Proteomes" id="UP000216147">
    <property type="component" value="Unassembled WGS sequence"/>
</dbReference>
<evidence type="ECO:0000256" key="3">
    <source>
        <dbReference type="ARBA" id="ARBA00022475"/>
    </source>
</evidence>
<dbReference type="InterPro" id="IPR042094">
    <property type="entry name" value="T2SS_GspF_sf"/>
</dbReference>
<dbReference type="GO" id="GO:0005886">
    <property type="term" value="C:plasma membrane"/>
    <property type="evidence" value="ECO:0007669"/>
    <property type="project" value="UniProtKB-SubCell"/>
</dbReference>
<comment type="similarity">
    <text evidence="2">Belongs to the GSP F family.</text>
</comment>
<keyword evidence="4 7" id="KW-0812">Transmembrane</keyword>
<comment type="subcellular location">
    <subcellularLocation>
        <location evidence="1">Cell membrane</location>
        <topology evidence="1">Multi-pass membrane protein</topology>
    </subcellularLocation>
</comment>
<accession>A0A258HIC3</accession>
<gene>
    <name evidence="9" type="ORF">B7Y86_10445</name>
</gene>
<dbReference type="Gene3D" id="1.20.81.30">
    <property type="entry name" value="Type II secretion system (T2SS), domain F"/>
    <property type="match status" value="2"/>
</dbReference>
<evidence type="ECO:0000256" key="7">
    <source>
        <dbReference type="SAM" id="Phobius"/>
    </source>
</evidence>
<keyword evidence="3" id="KW-1003">Cell membrane</keyword>
<evidence type="ECO:0000256" key="1">
    <source>
        <dbReference type="ARBA" id="ARBA00004651"/>
    </source>
</evidence>
<evidence type="ECO:0000256" key="6">
    <source>
        <dbReference type="ARBA" id="ARBA00023136"/>
    </source>
</evidence>
<dbReference type="PRINTS" id="PR00812">
    <property type="entry name" value="BCTERIALGSPF"/>
</dbReference>
<evidence type="ECO:0000259" key="8">
    <source>
        <dbReference type="Pfam" id="PF00482"/>
    </source>
</evidence>
<dbReference type="EMBL" id="NCEQ01000008">
    <property type="protein sequence ID" value="OYX56354.1"/>
    <property type="molecule type" value="Genomic_DNA"/>
</dbReference>
<proteinExistence type="inferred from homology"/>
<dbReference type="PANTHER" id="PTHR30012">
    <property type="entry name" value="GENERAL SECRETION PATHWAY PROTEIN"/>
    <property type="match status" value="1"/>
</dbReference>
<feature type="domain" description="Type II secretion system protein GspF" evidence="8">
    <location>
        <begin position="69"/>
        <end position="191"/>
    </location>
</feature>
<feature type="transmembrane region" description="Helical" evidence="7">
    <location>
        <begin position="167"/>
        <end position="186"/>
    </location>
</feature>
<evidence type="ECO:0000256" key="2">
    <source>
        <dbReference type="ARBA" id="ARBA00005745"/>
    </source>
</evidence>
<dbReference type="PANTHER" id="PTHR30012:SF0">
    <property type="entry name" value="TYPE II SECRETION SYSTEM PROTEIN F-RELATED"/>
    <property type="match status" value="1"/>
</dbReference>
<dbReference type="AlphaFoldDB" id="A0A258HIC3"/>
<dbReference type="GO" id="GO:0015628">
    <property type="term" value="P:protein secretion by the type II secretion system"/>
    <property type="evidence" value="ECO:0007669"/>
    <property type="project" value="TreeGrafter"/>
</dbReference>
<protein>
    <recommendedName>
        <fullName evidence="8">Type II secretion system protein GspF domain-containing protein</fullName>
    </recommendedName>
</protein>
<dbReference type="InterPro" id="IPR003004">
    <property type="entry name" value="GspF/PilC"/>
</dbReference>
<dbReference type="Pfam" id="PF00482">
    <property type="entry name" value="T2SSF"/>
    <property type="match status" value="2"/>
</dbReference>
<dbReference type="InterPro" id="IPR018076">
    <property type="entry name" value="T2SS_GspF_dom"/>
</dbReference>
<evidence type="ECO:0000313" key="9">
    <source>
        <dbReference type="EMBL" id="OYX56354.1"/>
    </source>
</evidence>
<keyword evidence="5 7" id="KW-1133">Transmembrane helix</keyword>
<feature type="transmembrane region" description="Helical" evidence="7">
    <location>
        <begin position="220"/>
        <end position="240"/>
    </location>
</feature>
<name>A0A258HIC3_9CAUL</name>
<evidence type="ECO:0000313" key="10">
    <source>
        <dbReference type="Proteomes" id="UP000216147"/>
    </source>
</evidence>
<evidence type="ECO:0000256" key="5">
    <source>
        <dbReference type="ARBA" id="ARBA00022989"/>
    </source>
</evidence>
<evidence type="ECO:0000256" key="4">
    <source>
        <dbReference type="ARBA" id="ARBA00022692"/>
    </source>
</evidence>